<sequence length="274" mass="30065">MVGFAIFAIMNRNVWSTHCGESWLICEQSSPKPTRKPLKENPYSTSALSRVDDIHTAAERAVKGTKWEDATIAVGGVTSTYADLQAISNADYKRTAVLMLIGIAIVLAALLRSLIMPLYLILSLVLTYYTSMAVTELIFVNGLGYAGLNWAVSFFAFVLLLALGIDYSIFLMDRFNEYRGWPVKEAMLSAMGHMGPVIISAAVILGGTFAAMYPSGVLSLLQIATIVLTGLLLYALVVLPLFVPVMVRTFGRANWWPFRQPVSEVDGLEQQKIS</sequence>
<dbReference type="Proteomes" id="UP000773850">
    <property type="component" value="Unassembled WGS sequence"/>
</dbReference>
<accession>A0ABQ7HDZ4</accession>
<evidence type="ECO:0000259" key="8">
    <source>
        <dbReference type="Pfam" id="PF03176"/>
    </source>
</evidence>
<dbReference type="InterPro" id="IPR050545">
    <property type="entry name" value="Mycobact_MmpL"/>
</dbReference>
<name>A0ABQ7HDZ4_GEOSE</name>
<proteinExistence type="inferred from homology"/>
<evidence type="ECO:0000256" key="4">
    <source>
        <dbReference type="ARBA" id="ARBA00022692"/>
    </source>
</evidence>
<dbReference type="Pfam" id="PF03176">
    <property type="entry name" value="MMPL"/>
    <property type="match status" value="1"/>
</dbReference>
<comment type="caution">
    <text evidence="9">The sequence shown here is derived from an EMBL/GenBank/DDBJ whole genome shotgun (WGS) entry which is preliminary data.</text>
</comment>
<keyword evidence="6 7" id="KW-0472">Membrane</keyword>
<keyword evidence="5 7" id="KW-1133">Transmembrane helix</keyword>
<evidence type="ECO:0000256" key="6">
    <source>
        <dbReference type="ARBA" id="ARBA00023136"/>
    </source>
</evidence>
<evidence type="ECO:0000256" key="5">
    <source>
        <dbReference type="ARBA" id="ARBA00022989"/>
    </source>
</evidence>
<feature type="domain" description="Membrane transport protein MMPL" evidence="8">
    <location>
        <begin position="40"/>
        <end position="259"/>
    </location>
</feature>
<dbReference type="SUPFAM" id="SSF82866">
    <property type="entry name" value="Multidrug efflux transporter AcrB transmembrane domain"/>
    <property type="match status" value="1"/>
</dbReference>
<feature type="transmembrane region" description="Helical" evidence="7">
    <location>
        <begin position="150"/>
        <end position="172"/>
    </location>
</feature>
<keyword evidence="3" id="KW-1003">Cell membrane</keyword>
<dbReference type="PANTHER" id="PTHR33406:SF6">
    <property type="entry name" value="MEMBRANE PROTEIN YDGH-RELATED"/>
    <property type="match status" value="1"/>
</dbReference>
<feature type="transmembrane region" description="Helical" evidence="7">
    <location>
        <begin position="97"/>
        <end position="130"/>
    </location>
</feature>
<evidence type="ECO:0000313" key="9">
    <source>
        <dbReference type="EMBL" id="KAF6510420.1"/>
    </source>
</evidence>
<dbReference type="PANTHER" id="PTHR33406">
    <property type="entry name" value="MEMBRANE PROTEIN MJ1562-RELATED"/>
    <property type="match status" value="1"/>
</dbReference>
<gene>
    <name evidence="9" type="ORF">GS8_2577</name>
</gene>
<dbReference type="InterPro" id="IPR004869">
    <property type="entry name" value="MMPL_dom"/>
</dbReference>
<comment type="similarity">
    <text evidence="2">Belongs to the resistance-nodulation-cell division (RND) (TC 2.A.6) family. MmpL subfamily.</text>
</comment>
<evidence type="ECO:0000256" key="2">
    <source>
        <dbReference type="ARBA" id="ARBA00010157"/>
    </source>
</evidence>
<keyword evidence="4 7" id="KW-0812">Transmembrane</keyword>
<evidence type="ECO:0000256" key="7">
    <source>
        <dbReference type="SAM" id="Phobius"/>
    </source>
</evidence>
<feature type="transmembrane region" description="Helical" evidence="7">
    <location>
        <begin position="193"/>
        <end position="213"/>
    </location>
</feature>
<evidence type="ECO:0000256" key="1">
    <source>
        <dbReference type="ARBA" id="ARBA00004651"/>
    </source>
</evidence>
<keyword evidence="10" id="KW-1185">Reference proteome</keyword>
<reference evidence="9 10" key="1">
    <citation type="submission" date="2016-03" db="EMBL/GenBank/DDBJ databases">
        <title>Spore heat resistance.</title>
        <authorList>
            <person name="Boekhorst J."/>
            <person name="Berendsen E.M."/>
            <person name="Wells-Bennik M.H."/>
            <person name="Kuipers O.P."/>
        </authorList>
    </citation>
    <scope>NUCLEOTIDE SEQUENCE [LARGE SCALE GENOMIC DNA]</scope>
    <source>
        <strain evidence="9 10">GS8</strain>
    </source>
</reference>
<comment type="subcellular location">
    <subcellularLocation>
        <location evidence="1">Cell membrane</location>
        <topology evidence="1">Multi-pass membrane protein</topology>
    </subcellularLocation>
</comment>
<protein>
    <submittedName>
        <fullName evidence="9">MMPL domain protein</fullName>
    </submittedName>
</protein>
<evidence type="ECO:0000313" key="10">
    <source>
        <dbReference type="Proteomes" id="UP000773850"/>
    </source>
</evidence>
<feature type="transmembrane region" description="Helical" evidence="7">
    <location>
        <begin position="219"/>
        <end position="243"/>
    </location>
</feature>
<organism evidence="9 10">
    <name type="scientific">Geobacillus stearothermophilus</name>
    <name type="common">Bacillus stearothermophilus</name>
    <dbReference type="NCBI Taxonomy" id="1422"/>
    <lineage>
        <taxon>Bacteria</taxon>
        <taxon>Bacillati</taxon>
        <taxon>Bacillota</taxon>
        <taxon>Bacilli</taxon>
        <taxon>Bacillales</taxon>
        <taxon>Anoxybacillaceae</taxon>
        <taxon>Geobacillus</taxon>
    </lineage>
</organism>
<evidence type="ECO:0000256" key="3">
    <source>
        <dbReference type="ARBA" id="ARBA00022475"/>
    </source>
</evidence>
<dbReference type="EMBL" id="LUCS01000028">
    <property type="protein sequence ID" value="KAF6510420.1"/>
    <property type="molecule type" value="Genomic_DNA"/>
</dbReference>
<dbReference type="Gene3D" id="1.20.1640.10">
    <property type="entry name" value="Multidrug efflux transporter AcrB transmembrane domain"/>
    <property type="match status" value="1"/>
</dbReference>